<protein>
    <submittedName>
        <fullName evidence="1">Uncharacterized protein</fullName>
    </submittedName>
</protein>
<keyword evidence="2" id="KW-1185">Reference proteome</keyword>
<accession>A0A8S1YNS8</accession>
<evidence type="ECO:0000313" key="1">
    <source>
        <dbReference type="EMBL" id="CAD8215191.1"/>
    </source>
</evidence>
<name>A0A8S1YNS8_PAROT</name>
<organism evidence="1 2">
    <name type="scientific">Paramecium octaurelia</name>
    <dbReference type="NCBI Taxonomy" id="43137"/>
    <lineage>
        <taxon>Eukaryota</taxon>
        <taxon>Sar</taxon>
        <taxon>Alveolata</taxon>
        <taxon>Ciliophora</taxon>
        <taxon>Intramacronucleata</taxon>
        <taxon>Oligohymenophorea</taxon>
        <taxon>Peniculida</taxon>
        <taxon>Parameciidae</taxon>
        <taxon>Paramecium</taxon>
    </lineage>
</organism>
<reference evidence="1" key="1">
    <citation type="submission" date="2021-01" db="EMBL/GenBank/DDBJ databases">
        <authorList>
            <consortium name="Genoscope - CEA"/>
            <person name="William W."/>
        </authorList>
    </citation>
    <scope>NUCLEOTIDE SEQUENCE</scope>
</reference>
<dbReference type="Proteomes" id="UP000683925">
    <property type="component" value="Unassembled WGS sequence"/>
</dbReference>
<proteinExistence type="predicted"/>
<gene>
    <name evidence="1" type="ORF">POCTA_138.1.T2130001</name>
</gene>
<dbReference type="AlphaFoldDB" id="A0A8S1YNS8"/>
<sequence length="104" mass="12307">MVNTFYMFEKQFSSKKNFNFYLVNCSAISSEFYAQSEYDIDTLMLNFIRLGMLQVQACRQARSGKRSYQQVLPKEEHDTSIMKRFCIQVTVTLLLSRQLHMLNI</sequence>
<evidence type="ECO:0000313" key="2">
    <source>
        <dbReference type="Proteomes" id="UP000683925"/>
    </source>
</evidence>
<comment type="caution">
    <text evidence="1">The sequence shown here is derived from an EMBL/GenBank/DDBJ whole genome shotgun (WGS) entry which is preliminary data.</text>
</comment>
<dbReference type="EMBL" id="CAJJDP010000217">
    <property type="protein sequence ID" value="CAD8215191.1"/>
    <property type="molecule type" value="Genomic_DNA"/>
</dbReference>